<proteinExistence type="predicted"/>
<dbReference type="EMBL" id="CP118615">
    <property type="protein sequence ID" value="WDZ84019.1"/>
    <property type="molecule type" value="Genomic_DNA"/>
</dbReference>
<evidence type="ECO:0000313" key="1">
    <source>
        <dbReference type="EMBL" id="WDZ84019.1"/>
    </source>
</evidence>
<name>A0ABY7ZM18_9ACTN</name>
<sequence length="129" mass="13961">MEVEMGKSAIQQGGRAVIECEPFGACNDDELCCKHCGEHVADPHQPTCPHSDEPVDECDARPAEEVFEVHVEVRAADGLGVGCDVLEALKRAGFRLHRDVAGVWEKREHGPSEFVGVARLASGEVVERG</sequence>
<accession>A0ABY7ZM18</accession>
<reference evidence="1 2" key="1">
    <citation type="submission" date="2023-02" db="EMBL/GenBank/DDBJ databases">
        <authorList>
            <person name="Mo P."/>
        </authorList>
    </citation>
    <scope>NUCLEOTIDE SEQUENCE [LARGE SCALE GENOMIC DNA]</scope>
    <source>
        <strain evidence="1 2">HUAS 3</strain>
    </source>
</reference>
<dbReference type="RefSeq" id="WP_275030576.1">
    <property type="nucleotide sequence ID" value="NZ_CP118615.1"/>
</dbReference>
<keyword evidence="2" id="KW-1185">Reference proteome</keyword>
<evidence type="ECO:0000313" key="2">
    <source>
        <dbReference type="Proteomes" id="UP001219605"/>
    </source>
</evidence>
<protein>
    <submittedName>
        <fullName evidence="1">Uncharacterized protein</fullName>
    </submittedName>
</protein>
<gene>
    <name evidence="1" type="ORF">PVK37_26685</name>
</gene>
<dbReference type="Proteomes" id="UP001219605">
    <property type="component" value="Chromosome"/>
</dbReference>
<organism evidence="1 2">
    <name type="scientific">Micromonospora cathayae</name>
    <dbReference type="NCBI Taxonomy" id="3028804"/>
    <lineage>
        <taxon>Bacteria</taxon>
        <taxon>Bacillati</taxon>
        <taxon>Actinomycetota</taxon>
        <taxon>Actinomycetes</taxon>
        <taxon>Micromonosporales</taxon>
        <taxon>Micromonosporaceae</taxon>
        <taxon>Micromonospora</taxon>
    </lineage>
</organism>